<comment type="caution">
    <text evidence="3">The sequence shown here is derived from an EMBL/GenBank/DDBJ whole genome shotgun (WGS) entry which is preliminary data.</text>
</comment>
<protein>
    <submittedName>
        <fullName evidence="3">Flavin reductase</fullName>
    </submittedName>
</protein>
<evidence type="ECO:0000259" key="2">
    <source>
        <dbReference type="SMART" id="SM00903"/>
    </source>
</evidence>
<evidence type="ECO:0000313" key="4">
    <source>
        <dbReference type="Proteomes" id="UP000320160"/>
    </source>
</evidence>
<accession>A0A553WCN6</accession>
<name>A0A553WCN6_9SPHN</name>
<keyword evidence="4" id="KW-1185">Reference proteome</keyword>
<dbReference type="OrthoDB" id="9789254at2"/>
<sequence>MNLTATRSSFCVADGYPLIPEELPAQFRAAMRRLAASVSIVVAKGDEGPVGIAATSITSLTADPPAVLVCINRTTSLHALLVPTAPLSINLLARNQKNVSAAFGGGTPREERFSVGSWIEGSGGLPQLEDAQANLDCVIDAMLAYGTHSIVIARVLSAKVSDGVDPLIYQDGGYL</sequence>
<proteinExistence type="predicted"/>
<evidence type="ECO:0000256" key="1">
    <source>
        <dbReference type="ARBA" id="ARBA00023002"/>
    </source>
</evidence>
<feature type="domain" description="Flavin reductase like" evidence="2">
    <location>
        <begin position="31"/>
        <end position="175"/>
    </location>
</feature>
<dbReference type="GO" id="GO:0010181">
    <property type="term" value="F:FMN binding"/>
    <property type="evidence" value="ECO:0007669"/>
    <property type="project" value="InterPro"/>
</dbReference>
<dbReference type="AlphaFoldDB" id="A0A553WCN6"/>
<organism evidence="3 4">
    <name type="scientific">Sphingorhabdus contaminans</name>
    <dbReference type="NCBI Taxonomy" id="1343899"/>
    <lineage>
        <taxon>Bacteria</taxon>
        <taxon>Pseudomonadati</taxon>
        <taxon>Pseudomonadota</taxon>
        <taxon>Alphaproteobacteria</taxon>
        <taxon>Sphingomonadales</taxon>
        <taxon>Sphingomonadaceae</taxon>
        <taxon>Sphingorhabdus</taxon>
    </lineage>
</organism>
<dbReference type="InterPro" id="IPR050268">
    <property type="entry name" value="NADH-dep_flavin_reductase"/>
</dbReference>
<dbReference type="PANTHER" id="PTHR30466">
    <property type="entry name" value="FLAVIN REDUCTASE"/>
    <property type="match status" value="1"/>
</dbReference>
<dbReference type="SUPFAM" id="SSF50475">
    <property type="entry name" value="FMN-binding split barrel"/>
    <property type="match status" value="1"/>
</dbReference>
<gene>
    <name evidence="3" type="ORF">FOM92_15320</name>
</gene>
<dbReference type="GO" id="GO:0006208">
    <property type="term" value="P:pyrimidine nucleobase catabolic process"/>
    <property type="evidence" value="ECO:0007669"/>
    <property type="project" value="TreeGrafter"/>
</dbReference>
<dbReference type="Pfam" id="PF01613">
    <property type="entry name" value="Flavin_Reduct"/>
    <property type="match status" value="1"/>
</dbReference>
<evidence type="ECO:0000313" key="3">
    <source>
        <dbReference type="EMBL" id="TSB02454.1"/>
    </source>
</evidence>
<dbReference type="Proteomes" id="UP000320160">
    <property type="component" value="Unassembled WGS sequence"/>
</dbReference>
<keyword evidence="1" id="KW-0560">Oxidoreductase</keyword>
<dbReference type="GO" id="GO:0042602">
    <property type="term" value="F:riboflavin reductase (NADPH) activity"/>
    <property type="evidence" value="ECO:0007669"/>
    <property type="project" value="TreeGrafter"/>
</dbReference>
<dbReference type="InterPro" id="IPR002563">
    <property type="entry name" value="Flavin_Rdtase-like_dom"/>
</dbReference>
<dbReference type="EMBL" id="VKKU01000002">
    <property type="protein sequence ID" value="TSB02454.1"/>
    <property type="molecule type" value="Genomic_DNA"/>
</dbReference>
<dbReference type="PANTHER" id="PTHR30466:SF1">
    <property type="entry name" value="FMN REDUCTASE (NADH) RUTF"/>
    <property type="match status" value="1"/>
</dbReference>
<reference evidence="3 4" key="1">
    <citation type="submission" date="2019-07" db="EMBL/GenBank/DDBJ databases">
        <authorList>
            <person name="Park M."/>
        </authorList>
    </citation>
    <scope>NUCLEOTIDE SEQUENCE [LARGE SCALE GENOMIC DNA]</scope>
    <source>
        <strain evidence="3 4">KCTC32445</strain>
    </source>
</reference>
<dbReference type="SMART" id="SM00903">
    <property type="entry name" value="Flavin_Reduct"/>
    <property type="match status" value="1"/>
</dbReference>
<dbReference type="Gene3D" id="2.30.110.10">
    <property type="entry name" value="Electron Transport, Fmn-binding Protein, Chain A"/>
    <property type="match status" value="1"/>
</dbReference>
<dbReference type="InterPro" id="IPR012349">
    <property type="entry name" value="Split_barrel_FMN-bd"/>
</dbReference>